<name>A0ABU4Q6A3_9GAMM</name>
<evidence type="ECO:0000313" key="2">
    <source>
        <dbReference type="Proteomes" id="UP001278050"/>
    </source>
</evidence>
<protein>
    <submittedName>
        <fullName evidence="1">Uncharacterized protein</fullName>
    </submittedName>
</protein>
<reference evidence="1 2" key="1">
    <citation type="submission" date="2023-11" db="EMBL/GenBank/DDBJ databases">
        <title>MicrobeMod: A computational toolkit for identifying prokaryotic methylation and restriction-modification with nanopore sequencing.</title>
        <authorList>
            <person name="Crits-Christoph A."/>
            <person name="Kang S.C."/>
            <person name="Lee H."/>
            <person name="Ostrov N."/>
        </authorList>
    </citation>
    <scope>NUCLEOTIDE SEQUENCE [LARGE SCALE GENOMIC DNA]</scope>
    <source>
        <strain evidence="1 2">ATCC BAA-571</strain>
    </source>
</reference>
<proteinExistence type="predicted"/>
<accession>A0ABU4Q6A3</accession>
<comment type="caution">
    <text evidence="1">The sequence shown here is derived from an EMBL/GenBank/DDBJ whole genome shotgun (WGS) entry which is preliminary data.</text>
</comment>
<dbReference type="RefSeq" id="WP_139203066.1">
    <property type="nucleotide sequence ID" value="NZ_CBCSET010000008.1"/>
</dbReference>
<gene>
    <name evidence="1" type="ORF">SIM71_23375</name>
</gene>
<evidence type="ECO:0000313" key="1">
    <source>
        <dbReference type="EMBL" id="MDX5995018.1"/>
    </source>
</evidence>
<organism evidence="1 2">
    <name type="scientific">Ectopseudomonas alcaliphila</name>
    <dbReference type="NCBI Taxonomy" id="101564"/>
    <lineage>
        <taxon>Bacteria</taxon>
        <taxon>Pseudomonadati</taxon>
        <taxon>Pseudomonadota</taxon>
        <taxon>Gammaproteobacteria</taxon>
        <taxon>Pseudomonadales</taxon>
        <taxon>Pseudomonadaceae</taxon>
        <taxon>Ectopseudomonas</taxon>
    </lineage>
</organism>
<keyword evidence="2" id="KW-1185">Reference proteome</keyword>
<dbReference type="EMBL" id="JAWXXP010000001">
    <property type="protein sequence ID" value="MDX5995018.1"/>
    <property type="molecule type" value="Genomic_DNA"/>
</dbReference>
<dbReference type="Proteomes" id="UP001278050">
    <property type="component" value="Unassembled WGS sequence"/>
</dbReference>
<sequence length="77" mass="8674">MQLRIKNNNDAPLLVILEPWATEHVVAPQDFIQLKPYGNIPNGAFFTFEHHSAFITVTPEWNGALVHVYSSTGKLID</sequence>